<dbReference type="InterPro" id="IPR001480">
    <property type="entry name" value="Bulb-type_lectin_dom"/>
</dbReference>
<dbReference type="FunFam" id="2.90.10.10:FF:000013">
    <property type="entry name" value="G-type lectin S-receptor-like serine/threonine-protein kinase LECRK1"/>
    <property type="match status" value="1"/>
</dbReference>
<feature type="chain" id="PRO_5042899118" description="Receptor-like serine/threonine-protein kinase" evidence="21">
    <location>
        <begin position="25"/>
        <end position="806"/>
    </location>
</feature>
<dbReference type="InterPro" id="IPR011009">
    <property type="entry name" value="Kinase-like_dom_sf"/>
</dbReference>
<comment type="subcellular location">
    <subcellularLocation>
        <location evidence="1">Membrane</location>
        <topology evidence="1">Single-pass type I membrane protein</topology>
    </subcellularLocation>
</comment>
<dbReference type="InterPro" id="IPR000719">
    <property type="entry name" value="Prot_kinase_dom"/>
</dbReference>
<dbReference type="SMART" id="SM00108">
    <property type="entry name" value="B_lectin"/>
    <property type="match status" value="1"/>
</dbReference>
<evidence type="ECO:0000256" key="15">
    <source>
        <dbReference type="ARBA" id="ARBA00023180"/>
    </source>
</evidence>
<evidence type="ECO:0000313" key="25">
    <source>
        <dbReference type="Proteomes" id="UP001327560"/>
    </source>
</evidence>
<evidence type="ECO:0000256" key="17">
    <source>
        <dbReference type="ARBA" id="ARBA00048679"/>
    </source>
</evidence>
<dbReference type="PROSITE" id="PS50927">
    <property type="entry name" value="BULB_LECTIN"/>
    <property type="match status" value="1"/>
</dbReference>
<feature type="domain" description="Protein kinase" evidence="22">
    <location>
        <begin position="515"/>
        <end position="790"/>
    </location>
</feature>
<dbReference type="Pfam" id="PF01453">
    <property type="entry name" value="B_lectin"/>
    <property type="match status" value="1"/>
</dbReference>
<keyword evidence="13" id="KW-1015">Disulfide bond</keyword>
<evidence type="ECO:0000259" key="22">
    <source>
        <dbReference type="PROSITE" id="PS50011"/>
    </source>
</evidence>
<protein>
    <recommendedName>
        <fullName evidence="18">Receptor-like serine/threonine-protein kinase</fullName>
        <ecNumber evidence="18">2.7.11.1</ecNumber>
    </recommendedName>
</protein>
<name>A0AAQ3PX04_9LILI</name>
<dbReference type="EC" id="2.7.11.1" evidence="18"/>
<dbReference type="SUPFAM" id="SSF51110">
    <property type="entry name" value="alpha-D-mannose-specific plant lectins"/>
    <property type="match status" value="2"/>
</dbReference>
<dbReference type="PROSITE" id="PS00108">
    <property type="entry name" value="PROTEIN_KINASE_ST"/>
    <property type="match status" value="1"/>
</dbReference>
<keyword evidence="25" id="KW-1185">Reference proteome</keyword>
<keyword evidence="8 18" id="KW-0547">Nucleotide-binding</keyword>
<dbReference type="AlphaFoldDB" id="A0AAQ3PX04"/>
<dbReference type="PANTHER" id="PTHR47976">
    <property type="entry name" value="G-TYPE LECTIN S-RECEPTOR-LIKE SERINE/THREONINE-PROTEIN KINASE SD2-5"/>
    <property type="match status" value="1"/>
</dbReference>
<dbReference type="InterPro" id="IPR017441">
    <property type="entry name" value="Protein_kinase_ATP_BS"/>
</dbReference>
<dbReference type="PANTHER" id="PTHR47976:SF108">
    <property type="entry name" value="G-TYPE LECTIN S-RECEPTOR-LIKE SERINE_THREONINE-PROTEIN KINASE LECRK1"/>
    <property type="match status" value="1"/>
</dbReference>
<keyword evidence="3" id="KW-0245">EGF-like domain</keyword>
<evidence type="ECO:0000256" key="16">
    <source>
        <dbReference type="ARBA" id="ARBA00047899"/>
    </source>
</evidence>
<evidence type="ECO:0000313" key="24">
    <source>
        <dbReference type="EMBL" id="WOK91980.1"/>
    </source>
</evidence>
<feature type="signal peptide" evidence="21">
    <location>
        <begin position="1"/>
        <end position="24"/>
    </location>
</feature>
<evidence type="ECO:0000256" key="5">
    <source>
        <dbReference type="ARBA" id="ARBA00022692"/>
    </source>
</evidence>
<dbReference type="Gene3D" id="3.30.200.20">
    <property type="entry name" value="Phosphorylase Kinase, domain 1"/>
    <property type="match status" value="1"/>
</dbReference>
<dbReference type="GO" id="GO:0016020">
    <property type="term" value="C:membrane"/>
    <property type="evidence" value="ECO:0007669"/>
    <property type="project" value="UniProtKB-SubCell"/>
</dbReference>
<dbReference type="Pfam" id="PF00069">
    <property type="entry name" value="Pkinase"/>
    <property type="match status" value="1"/>
</dbReference>
<comment type="catalytic activity">
    <reaction evidence="16 18">
        <text>L-threonyl-[protein] + ATP = O-phospho-L-threonyl-[protein] + ADP + H(+)</text>
        <dbReference type="Rhea" id="RHEA:46608"/>
        <dbReference type="Rhea" id="RHEA-COMP:11060"/>
        <dbReference type="Rhea" id="RHEA-COMP:11605"/>
        <dbReference type="ChEBI" id="CHEBI:15378"/>
        <dbReference type="ChEBI" id="CHEBI:30013"/>
        <dbReference type="ChEBI" id="CHEBI:30616"/>
        <dbReference type="ChEBI" id="CHEBI:61977"/>
        <dbReference type="ChEBI" id="CHEBI:456216"/>
        <dbReference type="EC" id="2.7.11.1"/>
    </reaction>
</comment>
<dbReference type="Gene3D" id="2.90.10.10">
    <property type="entry name" value="Bulb-type lectin domain"/>
    <property type="match status" value="1"/>
</dbReference>
<dbReference type="CDD" id="cd01098">
    <property type="entry name" value="PAN_AP_plant"/>
    <property type="match status" value="1"/>
</dbReference>
<evidence type="ECO:0000256" key="8">
    <source>
        <dbReference type="ARBA" id="ARBA00022741"/>
    </source>
</evidence>
<keyword evidence="9 18" id="KW-0418">Kinase</keyword>
<keyword evidence="4 18" id="KW-0808">Transferase</keyword>
<dbReference type="FunFam" id="1.10.510.10:FF:000237">
    <property type="entry name" value="G-type lectin S-receptor-like serine/threonine-protein kinase"/>
    <property type="match status" value="1"/>
</dbReference>
<evidence type="ECO:0000256" key="2">
    <source>
        <dbReference type="ARBA" id="ARBA00022527"/>
    </source>
</evidence>
<keyword evidence="10 18" id="KW-0067">ATP-binding</keyword>
<keyword evidence="11 20" id="KW-1133">Transmembrane helix</keyword>
<evidence type="ECO:0000259" key="23">
    <source>
        <dbReference type="PROSITE" id="PS50927"/>
    </source>
</evidence>
<comment type="similarity">
    <text evidence="18">Belongs to the protein kinase superfamily. Ser/Thr protein kinase family.</text>
</comment>
<dbReference type="GO" id="GO:0004674">
    <property type="term" value="F:protein serine/threonine kinase activity"/>
    <property type="evidence" value="ECO:0007669"/>
    <property type="project" value="UniProtKB-KW"/>
</dbReference>
<sequence length="806" mass="90083">MASFSLFLHIFSIVLLTFCSLSCAQNHRNISLGSSLAPLRNNTSWLSPSGDFAFGFRPLDTDESSFLLAVWFDKIESKTVVWYAIQDKEPAIVKAGASVELTTAGELVLKDQTGILWSANSVSNASYAAMLDTGEFILVGANRSPRWTTFQEPRDTMLPSQVLTRQLNLQSRLLDTDFSNGRFKLSMQADGNLVLYAVNVPSGYQYDPYWASNTVGNGTQLIFNQSAGTLTLDLNNNTEMSITSTKIGSTASYYQRATLDPDGVFRHYVHPKNHTIIGGWTYEWTSMDFQPKGICTHEFELGSGICGFNSYCKTGGNASVDCECAPQYSFIDLNRKYKGCKPDFAPQNCEADESTANQLFEFKTLTDVDWPLSDYELYNPTNEEQCRNECLIDCFCAVAIFRPSSGTCWKKKLPLSNGQLSNSVDRRAFLKVPRVNNTTSQSSPSISKDKEPKRTWILVGSLFLGGSVIMLLLAIFLVTYSFKNKRSTNAGQSASSFAMSGLRSFTYGELEEGTNGFRDEVGRGASAVVYKGTIVIDEAMTCVAVKKLDKVQAETEKEFTNEMQSIGRTYHKNLVRLVGFCCQGTHRLLVYEFMSNGSLVTLLTGDARPSWDRRVQVAFGIARGLLYLHEECINQIIHCDIKPQNVLLDEHFVPRISDFGLAKLLKTDQTRTRTDIRGTKGYVAPEWFRQAGVTTKVDVYSFGVMLLEIICCRRNVELELGDSEEAILTDWVNDRFRDGRLDLVVGDDEEALLDMRRLDRFVKVALWCIQEEPSMRPTMLKVTQMLDGAVPVPIPPEPSSYISSLQ</sequence>
<evidence type="ECO:0000256" key="21">
    <source>
        <dbReference type="SAM" id="SignalP"/>
    </source>
</evidence>
<proteinExistence type="inferred from homology"/>
<evidence type="ECO:0000256" key="14">
    <source>
        <dbReference type="ARBA" id="ARBA00023170"/>
    </source>
</evidence>
<accession>A0AAQ3PX04</accession>
<evidence type="ECO:0000256" key="4">
    <source>
        <dbReference type="ARBA" id="ARBA00022679"/>
    </source>
</evidence>
<dbReference type="SUPFAM" id="SSF56112">
    <property type="entry name" value="Protein kinase-like (PK-like)"/>
    <property type="match status" value="1"/>
</dbReference>
<dbReference type="InterPro" id="IPR051343">
    <property type="entry name" value="G-type_lectin_kinases/EP1-like"/>
</dbReference>
<dbReference type="Proteomes" id="UP001327560">
    <property type="component" value="Chromosome 1"/>
</dbReference>
<dbReference type="InterPro" id="IPR036426">
    <property type="entry name" value="Bulb-type_lectin_dom_sf"/>
</dbReference>
<dbReference type="InterPro" id="IPR008271">
    <property type="entry name" value="Ser/Thr_kinase_AS"/>
</dbReference>
<keyword evidence="5 20" id="KW-0812">Transmembrane</keyword>
<evidence type="ECO:0000256" key="10">
    <source>
        <dbReference type="ARBA" id="ARBA00022840"/>
    </source>
</evidence>
<evidence type="ECO:0000256" key="9">
    <source>
        <dbReference type="ARBA" id="ARBA00022777"/>
    </source>
</evidence>
<dbReference type="Gene3D" id="1.10.510.10">
    <property type="entry name" value="Transferase(Phosphotransferase) domain 1"/>
    <property type="match status" value="1"/>
</dbReference>
<dbReference type="GO" id="GO:0051707">
    <property type="term" value="P:response to other organism"/>
    <property type="evidence" value="ECO:0007669"/>
    <property type="project" value="UniProtKB-ARBA"/>
</dbReference>
<dbReference type="PROSITE" id="PS50011">
    <property type="entry name" value="PROTEIN_KINASE_DOM"/>
    <property type="match status" value="1"/>
</dbReference>
<evidence type="ECO:0000256" key="12">
    <source>
        <dbReference type="ARBA" id="ARBA00023136"/>
    </source>
</evidence>
<dbReference type="SMART" id="SM00220">
    <property type="entry name" value="S_TKc"/>
    <property type="match status" value="1"/>
</dbReference>
<dbReference type="InterPro" id="IPR024171">
    <property type="entry name" value="SRK-like_kinase"/>
</dbReference>
<evidence type="ECO:0000256" key="6">
    <source>
        <dbReference type="ARBA" id="ARBA00022729"/>
    </source>
</evidence>
<evidence type="ECO:0000256" key="20">
    <source>
        <dbReference type="SAM" id="Phobius"/>
    </source>
</evidence>
<dbReference type="PIRSF" id="PIRSF000641">
    <property type="entry name" value="SRK"/>
    <property type="match status" value="1"/>
</dbReference>
<feature type="transmembrane region" description="Helical" evidence="20">
    <location>
        <begin position="456"/>
        <end position="478"/>
    </location>
</feature>
<keyword evidence="12 20" id="KW-0472">Membrane</keyword>
<comment type="catalytic activity">
    <reaction evidence="17 18">
        <text>L-seryl-[protein] + ATP = O-phospho-L-seryl-[protein] + ADP + H(+)</text>
        <dbReference type="Rhea" id="RHEA:17989"/>
        <dbReference type="Rhea" id="RHEA-COMP:9863"/>
        <dbReference type="Rhea" id="RHEA-COMP:11604"/>
        <dbReference type="ChEBI" id="CHEBI:15378"/>
        <dbReference type="ChEBI" id="CHEBI:29999"/>
        <dbReference type="ChEBI" id="CHEBI:30616"/>
        <dbReference type="ChEBI" id="CHEBI:83421"/>
        <dbReference type="ChEBI" id="CHEBI:456216"/>
        <dbReference type="EC" id="2.7.11.1"/>
    </reaction>
</comment>
<evidence type="ECO:0000256" key="18">
    <source>
        <dbReference type="PIRNR" id="PIRNR000641"/>
    </source>
</evidence>
<keyword evidence="7" id="KW-0430">Lectin</keyword>
<evidence type="ECO:0000256" key="11">
    <source>
        <dbReference type="ARBA" id="ARBA00022989"/>
    </source>
</evidence>
<reference evidence="24 25" key="1">
    <citation type="submission" date="2023-10" db="EMBL/GenBank/DDBJ databases">
        <title>Chromosome-scale genome assembly provides insights into flower coloration mechanisms of Canna indica.</title>
        <authorList>
            <person name="Li C."/>
        </authorList>
    </citation>
    <scope>NUCLEOTIDE SEQUENCE [LARGE SCALE GENOMIC DNA]</scope>
    <source>
        <tissue evidence="24">Flower</tissue>
    </source>
</reference>
<dbReference type="GO" id="GO:0005524">
    <property type="term" value="F:ATP binding"/>
    <property type="evidence" value="ECO:0007669"/>
    <property type="project" value="UniProtKB-UniRule"/>
</dbReference>
<gene>
    <name evidence="24" type="ORF">Cni_G00671</name>
</gene>
<organism evidence="24 25">
    <name type="scientific">Canna indica</name>
    <name type="common">Indian-shot</name>
    <dbReference type="NCBI Taxonomy" id="4628"/>
    <lineage>
        <taxon>Eukaryota</taxon>
        <taxon>Viridiplantae</taxon>
        <taxon>Streptophyta</taxon>
        <taxon>Embryophyta</taxon>
        <taxon>Tracheophyta</taxon>
        <taxon>Spermatophyta</taxon>
        <taxon>Magnoliopsida</taxon>
        <taxon>Liliopsida</taxon>
        <taxon>Zingiberales</taxon>
        <taxon>Cannaceae</taxon>
        <taxon>Canna</taxon>
    </lineage>
</organism>
<feature type="domain" description="Bulb-type lectin" evidence="23">
    <location>
        <begin position="30"/>
        <end position="151"/>
    </location>
</feature>
<dbReference type="GO" id="GO:0030246">
    <property type="term" value="F:carbohydrate binding"/>
    <property type="evidence" value="ECO:0007669"/>
    <property type="project" value="UniProtKB-KW"/>
</dbReference>
<dbReference type="PROSITE" id="PS00107">
    <property type="entry name" value="PROTEIN_KINASE_ATP"/>
    <property type="match status" value="1"/>
</dbReference>
<dbReference type="EMBL" id="CP136890">
    <property type="protein sequence ID" value="WOK91980.1"/>
    <property type="molecule type" value="Genomic_DNA"/>
</dbReference>
<evidence type="ECO:0000256" key="19">
    <source>
        <dbReference type="PROSITE-ProRule" id="PRU10141"/>
    </source>
</evidence>
<keyword evidence="14" id="KW-0675">Receptor</keyword>
<evidence type="ECO:0000256" key="7">
    <source>
        <dbReference type="ARBA" id="ARBA00022734"/>
    </source>
</evidence>
<dbReference type="FunFam" id="3.30.200.20:FF:000059">
    <property type="entry name" value="S-receptor-like serine/threonine-protein kinase"/>
    <property type="match status" value="1"/>
</dbReference>
<dbReference type="Gene3D" id="2.90.10.30">
    <property type="match status" value="1"/>
</dbReference>
<feature type="binding site" evidence="19">
    <location>
        <position position="547"/>
    </location>
    <ligand>
        <name>ATP</name>
        <dbReference type="ChEBI" id="CHEBI:30616"/>
    </ligand>
</feature>
<evidence type="ECO:0000256" key="3">
    <source>
        <dbReference type="ARBA" id="ARBA00022536"/>
    </source>
</evidence>
<keyword evidence="2 18" id="KW-0723">Serine/threonine-protein kinase</keyword>
<evidence type="ECO:0000256" key="1">
    <source>
        <dbReference type="ARBA" id="ARBA00004479"/>
    </source>
</evidence>
<keyword evidence="15" id="KW-0325">Glycoprotein</keyword>
<evidence type="ECO:0000256" key="13">
    <source>
        <dbReference type="ARBA" id="ARBA00023157"/>
    </source>
</evidence>
<dbReference type="FunFam" id="2.90.10.30:FF:000001">
    <property type="entry name" value="Serine/threonine-protein kinase"/>
    <property type="match status" value="1"/>
</dbReference>
<keyword evidence="6 21" id="KW-0732">Signal</keyword>